<dbReference type="PANTHER" id="PTHR33116">
    <property type="entry name" value="REVERSE TRANSCRIPTASE ZINC-BINDING DOMAIN-CONTAINING PROTEIN-RELATED-RELATED"/>
    <property type="match status" value="1"/>
</dbReference>
<name>A0AAD9TQG2_9ROSI</name>
<protein>
    <submittedName>
        <fullName evidence="1">Uncharacterized protein</fullName>
    </submittedName>
</protein>
<sequence>MLFLEPNLEFLLNAKRILRCFELASGLRINFHKLCRVRIGKRMGGIEEWSRRILCKNALLPINYLGLPLGGRPSALAFWKPLLVRIENRLAPWKRKFLNKGGSLVLIKSVLSSIPTYYMSVFKIPVGIANKIEKFQRSFFWGDGLEKRKMRLVGWDQMCQNKKNGGLDIGKVLDKNNSLLAKWIWLFKKEKSSLWKKVLCVIYKCSTNDLTWDWKDNSPASNFVEAVQSLLEEGSKSAVILKDGLKVVVGSGDRARVWTDAWCDSTPLRYSFPRIYVLSNNKEGAVRDFGKWIGNSWVWDVRFRRRLFDWELDQ</sequence>
<dbReference type="PANTHER" id="PTHR33116:SF75">
    <property type="entry name" value="RIBONUCLEASE H PROTEIN"/>
    <property type="match status" value="1"/>
</dbReference>
<keyword evidence="2" id="KW-1185">Reference proteome</keyword>
<accession>A0AAD9TQG2</accession>
<dbReference type="AlphaFoldDB" id="A0AAD9TQG2"/>
<dbReference type="EMBL" id="JANJYI010000008">
    <property type="protein sequence ID" value="KAK2640108.1"/>
    <property type="molecule type" value="Genomic_DNA"/>
</dbReference>
<organism evidence="1 2">
    <name type="scientific">Dipteronia dyeriana</name>
    <dbReference type="NCBI Taxonomy" id="168575"/>
    <lineage>
        <taxon>Eukaryota</taxon>
        <taxon>Viridiplantae</taxon>
        <taxon>Streptophyta</taxon>
        <taxon>Embryophyta</taxon>
        <taxon>Tracheophyta</taxon>
        <taxon>Spermatophyta</taxon>
        <taxon>Magnoliopsida</taxon>
        <taxon>eudicotyledons</taxon>
        <taxon>Gunneridae</taxon>
        <taxon>Pentapetalae</taxon>
        <taxon>rosids</taxon>
        <taxon>malvids</taxon>
        <taxon>Sapindales</taxon>
        <taxon>Sapindaceae</taxon>
        <taxon>Hippocastanoideae</taxon>
        <taxon>Acereae</taxon>
        <taxon>Dipteronia</taxon>
    </lineage>
</organism>
<gene>
    <name evidence="1" type="ORF">Ddye_027903</name>
</gene>
<evidence type="ECO:0000313" key="2">
    <source>
        <dbReference type="Proteomes" id="UP001280121"/>
    </source>
</evidence>
<reference evidence="1" key="1">
    <citation type="journal article" date="2023" name="Plant J.">
        <title>Genome sequences and population genomics provide insights into the demographic history, inbreeding, and mutation load of two 'living fossil' tree species of Dipteronia.</title>
        <authorList>
            <person name="Feng Y."/>
            <person name="Comes H.P."/>
            <person name="Chen J."/>
            <person name="Zhu S."/>
            <person name="Lu R."/>
            <person name="Zhang X."/>
            <person name="Li P."/>
            <person name="Qiu J."/>
            <person name="Olsen K.M."/>
            <person name="Qiu Y."/>
        </authorList>
    </citation>
    <scope>NUCLEOTIDE SEQUENCE</scope>
    <source>
        <strain evidence="1">KIB01</strain>
    </source>
</reference>
<proteinExistence type="predicted"/>
<evidence type="ECO:0000313" key="1">
    <source>
        <dbReference type="EMBL" id="KAK2640108.1"/>
    </source>
</evidence>
<dbReference type="Proteomes" id="UP001280121">
    <property type="component" value="Unassembled WGS sequence"/>
</dbReference>
<comment type="caution">
    <text evidence="1">The sequence shown here is derived from an EMBL/GenBank/DDBJ whole genome shotgun (WGS) entry which is preliminary data.</text>
</comment>